<accession>A0A8C5FXV3</accession>
<keyword evidence="3" id="KW-1185">Reference proteome</keyword>
<evidence type="ECO:0000313" key="2">
    <source>
        <dbReference type="Ensembl" id="ENSGWIP00000000188.1"/>
    </source>
</evidence>
<dbReference type="Proteomes" id="UP000694680">
    <property type="component" value="Chromosome 1"/>
</dbReference>
<evidence type="ECO:0000256" key="1">
    <source>
        <dbReference type="SAM" id="SignalP"/>
    </source>
</evidence>
<dbReference type="AlphaFoldDB" id="A0A8C5FXV3"/>
<proteinExistence type="predicted"/>
<feature type="signal peptide" evidence="1">
    <location>
        <begin position="1"/>
        <end position="22"/>
    </location>
</feature>
<reference evidence="2" key="1">
    <citation type="submission" date="2020-06" db="EMBL/GenBank/DDBJ databases">
        <authorList>
            <consortium name="Wellcome Sanger Institute Data Sharing"/>
        </authorList>
    </citation>
    <scope>NUCLEOTIDE SEQUENCE [LARGE SCALE GENOMIC DNA]</scope>
</reference>
<keyword evidence="1" id="KW-0732">Signal</keyword>
<protein>
    <recommendedName>
        <fullName evidence="4">Secreted protein</fullName>
    </recommendedName>
</protein>
<organism evidence="2 3">
    <name type="scientific">Gouania willdenowi</name>
    <name type="common">Blunt-snouted clingfish</name>
    <name type="synonym">Lepadogaster willdenowi</name>
    <dbReference type="NCBI Taxonomy" id="441366"/>
    <lineage>
        <taxon>Eukaryota</taxon>
        <taxon>Metazoa</taxon>
        <taxon>Chordata</taxon>
        <taxon>Craniata</taxon>
        <taxon>Vertebrata</taxon>
        <taxon>Euteleostomi</taxon>
        <taxon>Actinopterygii</taxon>
        <taxon>Neopterygii</taxon>
        <taxon>Teleostei</taxon>
        <taxon>Neoteleostei</taxon>
        <taxon>Acanthomorphata</taxon>
        <taxon>Ovalentaria</taxon>
        <taxon>Blenniimorphae</taxon>
        <taxon>Blenniiformes</taxon>
        <taxon>Gobiesocoidei</taxon>
        <taxon>Gobiesocidae</taxon>
        <taxon>Gobiesocinae</taxon>
        <taxon>Gouania</taxon>
    </lineage>
</organism>
<sequence>MLGWLSAKIAFLLAITTAKCVGELHALSLDPSCPGHSGVTLSSCDQPILLARFNPPGEDSCRSALLCPVLALGAYVEGLPIKVDPTSYSICVSWRKKLNIDILCVKHKMF</sequence>
<evidence type="ECO:0008006" key="4">
    <source>
        <dbReference type="Google" id="ProtNLM"/>
    </source>
</evidence>
<evidence type="ECO:0000313" key="3">
    <source>
        <dbReference type="Proteomes" id="UP000694680"/>
    </source>
</evidence>
<name>A0A8C5FXV3_GOUWI</name>
<reference evidence="2" key="3">
    <citation type="submission" date="2025-09" db="UniProtKB">
        <authorList>
            <consortium name="Ensembl"/>
        </authorList>
    </citation>
    <scope>IDENTIFICATION</scope>
</reference>
<dbReference type="Ensembl" id="ENSGWIT00000000206.1">
    <property type="protein sequence ID" value="ENSGWIP00000000188.1"/>
    <property type="gene ID" value="ENSGWIG00000000106.1"/>
</dbReference>
<feature type="chain" id="PRO_5034032887" description="Secreted protein" evidence="1">
    <location>
        <begin position="23"/>
        <end position="110"/>
    </location>
</feature>
<reference evidence="2" key="2">
    <citation type="submission" date="2025-08" db="UniProtKB">
        <authorList>
            <consortium name="Ensembl"/>
        </authorList>
    </citation>
    <scope>IDENTIFICATION</scope>
</reference>